<keyword evidence="1" id="KW-1133">Transmembrane helix</keyword>
<dbReference type="EMBL" id="CP064946">
    <property type="protein sequence ID" value="QPH47564.1"/>
    <property type="molecule type" value="Genomic_DNA"/>
</dbReference>
<dbReference type="RefSeq" id="WP_157852853.1">
    <property type="nucleotide sequence ID" value="NZ_BQHM01000023.1"/>
</dbReference>
<organism evidence="2 3">
    <name type="scientific">Pseudomonas fulva</name>
    <dbReference type="NCBI Taxonomy" id="47880"/>
    <lineage>
        <taxon>Bacteria</taxon>
        <taxon>Pseudomonadati</taxon>
        <taxon>Pseudomonadota</taxon>
        <taxon>Gammaproteobacteria</taxon>
        <taxon>Pseudomonadales</taxon>
        <taxon>Pseudomonadaceae</taxon>
        <taxon>Pseudomonas</taxon>
    </lineage>
</organism>
<accession>A0A7S9LEE4</accession>
<gene>
    <name evidence="2" type="ORF">IZU98_14240</name>
</gene>
<protein>
    <submittedName>
        <fullName evidence="2">Uncharacterized protein</fullName>
    </submittedName>
</protein>
<dbReference type="GeneID" id="93442772"/>
<sequence>MSESRITQSDLNLLRAELKLEVVTLHTQLISDLIDTGLWIAAVIVFVILLVA</sequence>
<dbReference type="AlphaFoldDB" id="A0A7S9LEE4"/>
<evidence type="ECO:0000313" key="3">
    <source>
        <dbReference type="Proteomes" id="UP000594430"/>
    </source>
</evidence>
<proteinExistence type="predicted"/>
<evidence type="ECO:0000256" key="1">
    <source>
        <dbReference type="SAM" id="Phobius"/>
    </source>
</evidence>
<name>A0A7S9LEE4_9PSED</name>
<feature type="transmembrane region" description="Helical" evidence="1">
    <location>
        <begin position="33"/>
        <end position="51"/>
    </location>
</feature>
<dbReference type="Proteomes" id="UP000594430">
    <property type="component" value="Chromosome"/>
</dbReference>
<reference evidence="2 3" key="1">
    <citation type="submission" date="2020-11" db="EMBL/GenBank/DDBJ databases">
        <title>Pseudomonas fulva producing VIM-24.</title>
        <authorList>
            <person name="Liu S."/>
        </authorList>
    </citation>
    <scope>NUCLEOTIDE SEQUENCE [LARGE SCALE GENOMIC DNA]</scope>
    <source>
        <strain evidence="2 3">ZDHY414</strain>
    </source>
</reference>
<keyword evidence="1" id="KW-0812">Transmembrane</keyword>
<keyword evidence="1" id="KW-0472">Membrane</keyword>
<evidence type="ECO:0000313" key="2">
    <source>
        <dbReference type="EMBL" id="QPH47564.1"/>
    </source>
</evidence>